<dbReference type="HOGENOM" id="CLU_1945450_0_0_9"/>
<keyword evidence="1" id="KW-0175">Coiled coil</keyword>
<sequence length="129" mass="15632">MESEKIIEKLQKRVGKEQARKNAFRQRLAETQLYIQQLENQQKELTQEKQKQEEQLSRLELHYRQQLFMRQSERIWQEFQHSFTEPLLLTDQSHELALEALTILIDDLKNQISLLISNKLPLEKKKMEE</sequence>
<proteinExistence type="predicted"/>
<dbReference type="Proteomes" id="UP000013782">
    <property type="component" value="Unassembled WGS sequence"/>
</dbReference>
<dbReference type="AlphaFoldDB" id="R2Q9M9"/>
<evidence type="ECO:0000313" key="2">
    <source>
        <dbReference type="EMBL" id="EOH93147.1"/>
    </source>
</evidence>
<keyword evidence="3" id="KW-1185">Reference proteome</keyword>
<name>R2Q9M9_9ENTE</name>
<protein>
    <submittedName>
        <fullName evidence="2">Uncharacterized protein</fullName>
    </submittedName>
</protein>
<reference evidence="2 3" key="1">
    <citation type="submission" date="2013-02" db="EMBL/GenBank/DDBJ databases">
        <title>The Genome Sequence of Enterococcus pallens BAA-351.</title>
        <authorList>
            <consortium name="The Broad Institute Genome Sequencing Platform"/>
            <consortium name="The Broad Institute Genome Sequencing Center for Infectious Disease"/>
            <person name="Earl A.M."/>
            <person name="Gilmore M.S."/>
            <person name="Lebreton F."/>
            <person name="Walker B."/>
            <person name="Young S.K."/>
            <person name="Zeng Q."/>
            <person name="Gargeya S."/>
            <person name="Fitzgerald M."/>
            <person name="Haas B."/>
            <person name="Abouelleil A."/>
            <person name="Alvarado L."/>
            <person name="Arachchi H.M."/>
            <person name="Berlin A.M."/>
            <person name="Chapman S.B."/>
            <person name="Dewar J."/>
            <person name="Goldberg J."/>
            <person name="Griggs A."/>
            <person name="Gujja S."/>
            <person name="Hansen M."/>
            <person name="Howarth C."/>
            <person name="Imamovic A."/>
            <person name="Larimer J."/>
            <person name="McCowan C."/>
            <person name="Murphy C."/>
            <person name="Neiman D."/>
            <person name="Pearson M."/>
            <person name="Priest M."/>
            <person name="Roberts A."/>
            <person name="Saif S."/>
            <person name="Shea T."/>
            <person name="Sisk P."/>
            <person name="Sykes S."/>
            <person name="Wortman J."/>
            <person name="Nusbaum C."/>
            <person name="Birren B."/>
        </authorList>
    </citation>
    <scope>NUCLEOTIDE SEQUENCE [LARGE SCALE GENOMIC DNA]</scope>
    <source>
        <strain evidence="2 3">ATCC BAA-351</strain>
    </source>
</reference>
<organism evidence="2 3">
    <name type="scientific">Enterococcus pallens ATCC BAA-351</name>
    <dbReference type="NCBI Taxonomy" id="1158607"/>
    <lineage>
        <taxon>Bacteria</taxon>
        <taxon>Bacillati</taxon>
        <taxon>Bacillota</taxon>
        <taxon>Bacilli</taxon>
        <taxon>Lactobacillales</taxon>
        <taxon>Enterococcaceae</taxon>
        <taxon>Enterococcus</taxon>
    </lineage>
</organism>
<dbReference type="PATRIC" id="fig|1158607.3.peg.2780"/>
<evidence type="ECO:0000313" key="3">
    <source>
        <dbReference type="Proteomes" id="UP000013782"/>
    </source>
</evidence>
<comment type="caution">
    <text evidence="2">The sequence shown here is derived from an EMBL/GenBank/DDBJ whole genome shotgun (WGS) entry which is preliminary data.</text>
</comment>
<evidence type="ECO:0000256" key="1">
    <source>
        <dbReference type="SAM" id="Coils"/>
    </source>
</evidence>
<feature type="coiled-coil region" evidence="1">
    <location>
        <begin position="7"/>
        <end position="62"/>
    </location>
</feature>
<dbReference type="EMBL" id="AJAQ01000018">
    <property type="protein sequence ID" value="EOH93147.1"/>
    <property type="molecule type" value="Genomic_DNA"/>
</dbReference>
<gene>
    <name evidence="2" type="ORF">UAU_02790</name>
</gene>
<accession>R2Q9M9</accession>
<dbReference type="STRING" id="160454.RV10_GL003717"/>
<dbReference type="RefSeq" id="WP_010757773.1">
    <property type="nucleotide sequence ID" value="NZ_ASWD01000001.1"/>
</dbReference>